<dbReference type="GO" id="GO:0007165">
    <property type="term" value="P:signal transduction"/>
    <property type="evidence" value="ECO:0007669"/>
    <property type="project" value="UniProtKB-KW"/>
</dbReference>
<dbReference type="Gene3D" id="1.10.287.950">
    <property type="entry name" value="Methyl-accepting chemotaxis protein"/>
    <property type="match status" value="1"/>
</dbReference>
<organism evidence="6 7">
    <name type="scientific">Pseudobutyrivibrio xylanivorans</name>
    <dbReference type="NCBI Taxonomy" id="185007"/>
    <lineage>
        <taxon>Bacteria</taxon>
        <taxon>Bacillati</taxon>
        <taxon>Bacillota</taxon>
        <taxon>Clostridia</taxon>
        <taxon>Lachnospirales</taxon>
        <taxon>Lachnospiraceae</taxon>
        <taxon>Pseudobutyrivibrio</taxon>
    </lineage>
</organism>
<proteinExistence type="inferred from homology"/>
<feature type="transmembrane region" description="Helical" evidence="4">
    <location>
        <begin position="98"/>
        <end position="117"/>
    </location>
</feature>
<keyword evidence="4" id="KW-1133">Transmembrane helix</keyword>
<keyword evidence="4" id="KW-0472">Membrane</keyword>
<feature type="transmembrane region" description="Helical" evidence="4">
    <location>
        <begin position="123"/>
        <end position="139"/>
    </location>
</feature>
<dbReference type="GO" id="GO:0006935">
    <property type="term" value="P:chemotaxis"/>
    <property type="evidence" value="ECO:0007669"/>
    <property type="project" value="InterPro"/>
</dbReference>
<dbReference type="EMBL" id="CP043028">
    <property type="protein sequence ID" value="QFJ55021.1"/>
    <property type="molecule type" value="Genomic_DNA"/>
</dbReference>
<dbReference type="GO" id="GO:0004888">
    <property type="term" value="F:transmembrane signaling receptor activity"/>
    <property type="evidence" value="ECO:0007669"/>
    <property type="project" value="InterPro"/>
</dbReference>
<sequence length="519" mass="57218">MSEKLAILNLLRYKYSFFWRTNSMPENDNNMDIKTKQMLEKNRLARYCGTITCIALIFCTIRSLVLDGQNVLDSIRLIVAVIDIILFQVCYKSFGTEYRYKYVVTLSMVVLFILNIYNPTDTNMYIFMYTIILIVMIYGEAGTVRIGCFIANFCLVTSGIIELRKGNISGRELVTELVFSIIACTISVIVCKQQRRQTTEVLDTIKDHAEEIKETSDTIVNLAEQLNVKFEEANEVSTKLNESMDLTHTSVNEIVEGTKNTAEAIENQTNKTAIIQESIQTVGEEATNIDDVSSRVEESVNEGVSLINQLKSQAEEVAKINIETSTTTQALNDSIQDVQAITETILGISSQTNLLALNASIEAARAGEAGKGFAVVADEIRALSESTREATEEISRIIERLTNDAKSASSAMSKSAEYATKQNGLIAETGTKLDAIKEGTDELRHGVVQVKGSVDQVITANSEIMDNITNLSATSEEVAAAADTVGSVSDDAMEALKNMNETLEVINKIAREMEEMALK</sequence>
<evidence type="ECO:0000256" key="2">
    <source>
        <dbReference type="ARBA" id="ARBA00029447"/>
    </source>
</evidence>
<feature type="transmembrane region" description="Helical" evidence="4">
    <location>
        <begin position="71"/>
        <end position="91"/>
    </location>
</feature>
<reference evidence="7" key="1">
    <citation type="submission" date="2019-08" db="EMBL/GenBank/DDBJ databases">
        <title>Complete Genome Sequence of the Polysaccharide-Degrading Rumen Bacterium Pseudobutyrivibrio xylanivorans MA3014.</title>
        <authorList>
            <person name="Palevich N."/>
            <person name="Maclean P.H."/>
            <person name="Kelly W.J."/>
            <person name="Leahy S.C."/>
            <person name="Rakonjac J."/>
            <person name="Attwood G.T."/>
        </authorList>
    </citation>
    <scope>NUCLEOTIDE SEQUENCE [LARGE SCALE GENOMIC DNA]</scope>
    <source>
        <strain evidence="7">MA3014</strain>
    </source>
</reference>
<feature type="transmembrane region" description="Helical" evidence="4">
    <location>
        <begin position="173"/>
        <end position="191"/>
    </location>
</feature>
<dbReference type="Pfam" id="PF00015">
    <property type="entry name" value="MCPsignal"/>
    <property type="match status" value="1"/>
</dbReference>
<gene>
    <name evidence="6" type="ORF">FXF36_09175</name>
</gene>
<keyword evidence="4" id="KW-0812">Transmembrane</keyword>
<dbReference type="GO" id="GO:0016020">
    <property type="term" value="C:membrane"/>
    <property type="evidence" value="ECO:0007669"/>
    <property type="project" value="InterPro"/>
</dbReference>
<feature type="domain" description="Methyl-accepting transducer" evidence="5">
    <location>
        <begin position="236"/>
        <end position="486"/>
    </location>
</feature>
<dbReference type="KEGG" id="pxv:FXF36_09175"/>
<dbReference type="InterPro" id="IPR004090">
    <property type="entry name" value="Chemotax_Me-accpt_rcpt"/>
</dbReference>
<dbReference type="InterPro" id="IPR004089">
    <property type="entry name" value="MCPsignal_dom"/>
</dbReference>
<evidence type="ECO:0000256" key="3">
    <source>
        <dbReference type="PROSITE-ProRule" id="PRU00284"/>
    </source>
</evidence>
<dbReference type="PANTHER" id="PTHR32089:SF112">
    <property type="entry name" value="LYSOZYME-LIKE PROTEIN-RELATED"/>
    <property type="match status" value="1"/>
</dbReference>
<name>A0A5P6VVG7_PSEXY</name>
<protein>
    <recommendedName>
        <fullName evidence="5">Methyl-accepting transducer domain-containing protein</fullName>
    </recommendedName>
</protein>
<keyword evidence="1 3" id="KW-0807">Transducer</keyword>
<comment type="similarity">
    <text evidence="2">Belongs to the methyl-accepting chemotaxis (MCP) protein family.</text>
</comment>
<dbReference type="Proteomes" id="UP000327030">
    <property type="component" value="Chromosome 1"/>
</dbReference>
<feature type="transmembrane region" description="Helical" evidence="4">
    <location>
        <begin position="44"/>
        <end position="65"/>
    </location>
</feature>
<accession>A0A5P6VVG7</accession>
<dbReference type="SMART" id="SM00283">
    <property type="entry name" value="MA"/>
    <property type="match status" value="1"/>
</dbReference>
<dbReference type="OrthoDB" id="9807021at2"/>
<dbReference type="SUPFAM" id="SSF58104">
    <property type="entry name" value="Methyl-accepting chemotaxis protein (MCP) signaling domain"/>
    <property type="match status" value="1"/>
</dbReference>
<evidence type="ECO:0000313" key="6">
    <source>
        <dbReference type="EMBL" id="QFJ55021.1"/>
    </source>
</evidence>
<dbReference type="PRINTS" id="PR00260">
    <property type="entry name" value="CHEMTRNSDUCR"/>
</dbReference>
<dbReference type="PROSITE" id="PS50111">
    <property type="entry name" value="CHEMOTAXIS_TRANSDUC_2"/>
    <property type="match status" value="1"/>
</dbReference>
<evidence type="ECO:0000256" key="4">
    <source>
        <dbReference type="SAM" id="Phobius"/>
    </source>
</evidence>
<dbReference type="PANTHER" id="PTHR32089">
    <property type="entry name" value="METHYL-ACCEPTING CHEMOTAXIS PROTEIN MCPB"/>
    <property type="match status" value="1"/>
</dbReference>
<dbReference type="AlphaFoldDB" id="A0A5P6VVG7"/>
<evidence type="ECO:0000256" key="1">
    <source>
        <dbReference type="ARBA" id="ARBA00023224"/>
    </source>
</evidence>
<evidence type="ECO:0000313" key="7">
    <source>
        <dbReference type="Proteomes" id="UP000327030"/>
    </source>
</evidence>
<evidence type="ECO:0000259" key="5">
    <source>
        <dbReference type="PROSITE" id="PS50111"/>
    </source>
</evidence>